<name>A0A151JYL4_9HYME</name>
<dbReference type="AlphaFoldDB" id="A0A151JYL4"/>
<dbReference type="EMBL" id="KQ981458">
    <property type="protein sequence ID" value="KYN41542.1"/>
    <property type="molecule type" value="Genomic_DNA"/>
</dbReference>
<evidence type="ECO:0000313" key="1">
    <source>
        <dbReference type="EMBL" id="KYN41542.1"/>
    </source>
</evidence>
<accession>A0A151JYL4</accession>
<evidence type="ECO:0008006" key="3">
    <source>
        <dbReference type="Google" id="ProtNLM"/>
    </source>
</evidence>
<evidence type="ECO:0000313" key="2">
    <source>
        <dbReference type="Proteomes" id="UP000078541"/>
    </source>
</evidence>
<keyword evidence="2" id="KW-1185">Reference proteome</keyword>
<protein>
    <recommendedName>
        <fullName evidence="3">DDE Tnp4 domain-containing protein</fullName>
    </recommendedName>
</protein>
<reference evidence="1 2" key="1">
    <citation type="submission" date="2016-03" db="EMBL/GenBank/DDBJ databases">
        <title>Trachymyrmex septentrionalis WGS genome.</title>
        <authorList>
            <person name="Nygaard S."/>
            <person name="Hu H."/>
            <person name="Boomsma J."/>
            <person name="Zhang G."/>
        </authorList>
    </citation>
    <scope>NUCLEOTIDE SEQUENCE [LARGE SCALE GENOMIC DNA]</scope>
    <source>
        <strain evidence="1">Tsep2-gDNA-1</strain>
        <tissue evidence="1">Whole body</tissue>
    </source>
</reference>
<dbReference type="Proteomes" id="UP000078541">
    <property type="component" value="Unassembled WGS sequence"/>
</dbReference>
<gene>
    <name evidence="1" type="ORF">ALC56_04049</name>
</gene>
<proteinExistence type="predicted"/>
<organism evidence="1 2">
    <name type="scientific">Trachymyrmex septentrionalis</name>
    <dbReference type="NCBI Taxonomy" id="34720"/>
    <lineage>
        <taxon>Eukaryota</taxon>
        <taxon>Metazoa</taxon>
        <taxon>Ecdysozoa</taxon>
        <taxon>Arthropoda</taxon>
        <taxon>Hexapoda</taxon>
        <taxon>Insecta</taxon>
        <taxon>Pterygota</taxon>
        <taxon>Neoptera</taxon>
        <taxon>Endopterygota</taxon>
        <taxon>Hymenoptera</taxon>
        <taxon>Apocrita</taxon>
        <taxon>Aculeata</taxon>
        <taxon>Formicoidea</taxon>
        <taxon>Formicidae</taxon>
        <taxon>Myrmicinae</taxon>
        <taxon>Trachymyrmex</taxon>
    </lineage>
</organism>
<sequence>MSYSILSTKIFVPNRLDLNYITKENFLQLQTRNMVKALFTEGKDVAILVADGIYIYREKNSNYSFQRRSFSMHKGRRMVMKQHDATSANKFRLVTKIRWIVEFVNGLIKTNNLQKIVEDEKATSIRDFPRLTLQEADILRIKLQCRHYPSNTNFGFGGER</sequence>